<reference evidence="21 22" key="1">
    <citation type="submission" date="2019-09" db="EMBL/GenBank/DDBJ databases">
        <title>Bird 10,000 Genomes (B10K) Project - Family phase.</title>
        <authorList>
            <person name="Zhang G."/>
        </authorList>
    </citation>
    <scope>NUCLEOTIDE SEQUENCE [LARGE SCALE GENOMIC DNA]</scope>
    <source>
        <strain evidence="21">B10K-DU-001-78</strain>
        <tissue evidence="21">Muscle</tissue>
    </source>
</reference>
<feature type="domain" description="BPTI/Kunitz inhibitor" evidence="19">
    <location>
        <begin position="3125"/>
        <end position="3176"/>
    </location>
</feature>
<keyword evidence="10" id="KW-1015">Disulfide bond</keyword>
<feature type="non-terminal residue" evidence="21">
    <location>
        <position position="1"/>
    </location>
</feature>
<keyword evidence="12" id="KW-0379">Hydroxylation</keyword>
<feature type="region of interest" description="Disordered" evidence="16">
    <location>
        <begin position="2047"/>
        <end position="2375"/>
    </location>
</feature>
<feature type="compositionally biased region" description="Basic and acidic residues" evidence="16">
    <location>
        <begin position="2137"/>
        <end position="2159"/>
    </location>
</feature>
<dbReference type="CDD" id="cd01482">
    <property type="entry name" value="vWA_collagen_alphaI-XII-like"/>
    <property type="match status" value="1"/>
</dbReference>
<evidence type="ECO:0000256" key="15">
    <source>
        <dbReference type="ARBA" id="ARBA00074093"/>
    </source>
</evidence>
<dbReference type="InterPro" id="IPR036880">
    <property type="entry name" value="Kunitz_BPTI_sf"/>
</dbReference>
<dbReference type="InterPro" id="IPR008160">
    <property type="entry name" value="Collagen"/>
</dbReference>
<feature type="domain" description="VWFA" evidence="18">
    <location>
        <begin position="2407"/>
        <end position="2587"/>
    </location>
</feature>
<dbReference type="GO" id="GO:0004867">
    <property type="term" value="F:serine-type endopeptidase inhibitor activity"/>
    <property type="evidence" value="ECO:0007669"/>
    <property type="project" value="UniProtKB-KW"/>
</dbReference>
<comment type="function">
    <text evidence="13">Collagen VI acts as a cell-binding protein.</text>
</comment>
<evidence type="ECO:0000256" key="4">
    <source>
        <dbReference type="ARBA" id="ARBA00022690"/>
    </source>
</evidence>
<keyword evidence="22" id="KW-1185">Reference proteome</keyword>
<dbReference type="InterPro" id="IPR050525">
    <property type="entry name" value="ECM_Assembly_Org"/>
</dbReference>
<feature type="compositionally biased region" description="Gly residues" evidence="16">
    <location>
        <begin position="2058"/>
        <end position="2076"/>
    </location>
</feature>
<dbReference type="FunFam" id="3.40.50.410:FF:000003">
    <property type="entry name" value="Collagen type VI alpha 3 chain"/>
    <property type="match status" value="6"/>
</dbReference>
<evidence type="ECO:0000256" key="16">
    <source>
        <dbReference type="SAM" id="MobiDB-lite"/>
    </source>
</evidence>
<dbReference type="PRINTS" id="PR00453">
    <property type="entry name" value="VWFADOMAIN"/>
</dbReference>
<feature type="domain" description="VWFA" evidence="18">
    <location>
        <begin position="642"/>
        <end position="815"/>
    </location>
</feature>
<evidence type="ECO:0000256" key="17">
    <source>
        <dbReference type="SAM" id="SignalP"/>
    </source>
</evidence>
<dbReference type="CDD" id="cd00063">
    <property type="entry name" value="FN3"/>
    <property type="match status" value="1"/>
</dbReference>
<evidence type="ECO:0000256" key="12">
    <source>
        <dbReference type="ARBA" id="ARBA00023278"/>
    </source>
</evidence>
<dbReference type="Proteomes" id="UP000557230">
    <property type="component" value="Unassembled WGS sequence"/>
</dbReference>
<dbReference type="InterPro" id="IPR013783">
    <property type="entry name" value="Ig-like_fold"/>
</dbReference>
<dbReference type="GO" id="GO:0007155">
    <property type="term" value="P:cell adhesion"/>
    <property type="evidence" value="ECO:0007669"/>
    <property type="project" value="UniProtKB-KW"/>
</dbReference>
<dbReference type="FunFam" id="3.40.50.410:FF:000022">
    <property type="entry name" value="Collagen type VI alpha 3 chain"/>
    <property type="match status" value="1"/>
</dbReference>
<dbReference type="InterPro" id="IPR036465">
    <property type="entry name" value="vWFA_dom_sf"/>
</dbReference>
<dbReference type="PROSITE" id="PS50853">
    <property type="entry name" value="FN3"/>
    <property type="match status" value="1"/>
</dbReference>
<evidence type="ECO:0000259" key="18">
    <source>
        <dbReference type="PROSITE" id="PS50234"/>
    </source>
</evidence>
<dbReference type="Pfam" id="PF00092">
    <property type="entry name" value="VWA"/>
    <property type="match status" value="11"/>
</dbReference>
<sequence>MRKHRHLPFVAMFCLLISGFRWVHGQQQAAVKTVAVADIIFLVDSSWSIGKEHFQLVREFLYDVVKALDVGGNDFRFALVQFSGNPHTEFQLNTYPSTRDVLSHIANMSYVGGDTETGKGLEYLIENHLTEAAGSRAGEGVPQVIIVLTDGRSRGDVSLPSSVLKSTHVNMFAVGVQDAVEGELKEIASEPFGLHLFNLENFTALHDIVGDLVASVRSSMPPEQAGAKGLVKDVTAQESADLIFLIDGSNNIGSVNFQAMRDFLVNLIESLRVGAQQIHIGVVQYSDQPRTEFALNSYSTKAEVLDAVKALSFRGGEEANTGAALEFVVENLFTQAGGSRIEEAVPQILVLISGGESSDDIREGLLAVKQASIFSFSIGVLNADSAELQQIATDGSFAFTALDIRNLDALRDLLLPNIVGVSQRLILLEAPTIVTEVIEVNKKDIVFLIDGSTALGTPSFNSVRDFVAKIVQRLEVGPDLIQVAVAQYADTVKPEFYFNTHQSRKDVMANVKRMKPMGGTALNTGSALDFVRQNFFTSAAGCRMEEGVLPMLVLITGGKSRDAVEQAAAEMKRNRIVILAVGSRNADLAELQEIAHERDFVFNPNDFRLQFMQAILPEVLSPIRTLSGGLIIQEPPPVTKRDIIFLLDGSLNVGNANFPYVRDFVATLVNYLDVGSDKIRVGLVQFSDTPNTEFSLYSYQTKPDIIQRLGQLRPKGGSVLNTGSALNFVLSNHFTEAGGSRINDQVPQVLVLVTAGRSADPFLQVSNELARAGVLTFAVGVRSADKAELEQIAFNPRMVYFMDDFSGLAALPQELNKPITTYVSGGVEEVPLTPTESKKDILFLIDGSANLLGTFPAVRDFVHKVISDLNVGSDTTRVALAQFSDTIQVEFDFAELPSKQDMLLKVKRMKIKTGKQLNIGAALHEAIRRLFVKEAGSRIEEGVPQFLVLLAAGRSTDDVEQPSDALKQAGVVTFAIRAKNADLVELEKIVYAPQFILNVDSLPQISELQPNIVNLLKTIQHQPTDDRGEKKDVVFLIDGSDGVRRGFPLLKSFVQRVVESLDIGRDKVRVAVAQYSNVIQPEFLLDTHEDKADLINAIQELKVMGGSPLNTGAALDYLIKNVFTVSSGSRIAEGVPQFLILLTADRSQDDVRRPSVVLKTSGTVPFGIGIGNADITELQTISFLPDFAIAVPDFSQLDTVQQVVSNRVIRLTKKEIETLAPDLVFTSPSPAGVKRDVVFMVDGSRYAAQEFYLIRNLIEQLVNNLDVGFDTTRVSVVQFSEHPRVEFLLNAHSTKDEVQSAVRQLRPQGGQQVNVGEALEFVAKTIFTRPSGSRIEEGVPQFLIVLSSRKSDDDLEYPSLQVKQVGVAPMVVAKNMEPEEMVQISLSPDYVFQVSSFQELPSLEQKLLTPIETLTVDQIRRLLGDVQPPVDVSGDEKDVVFLIDSSDGVRPDGLAHIRDFISRIVQQLEVGPNKVRIGVVQFSNNVFPEFYLKTHKSKNAVLQAIRRLRLRGGSPVNAGKALDYVVKNYFIKSAGSRIEDGVPQHLVVILGDQSQDDVNRPATMITSTSIKPLGVGAKNVDRDQLQIITNDPERVLVVQDFTGLQNLEKRVQSILEEIPIFATEIPGILVPGGKKQADIVFLLDGSINLGRENFQEVLQFVYSVVDAIYRDGDSIQVGLAQYNSDVTDEFFLKDYSTKPQILDAINKVIYKGGLVANTGAAIKHIQAKHFVKEAGSRIDQRVPQIAFIVTGGKSSDDGPSASLEIAQKGVKVFAVGVRNIDLKEISRLASESATSFRASTAQELSELNEQVLVTLEAAMEEKLCVGPTDITRDCNLDVILGFDVTDVGPGQNIFNSQRALESRVESVLNRITQMQKISCTGNQAPNVRVAIMAQAQGGAVDGLDFSEYQPELFERFQGMRTRGPYFLRADTLRSYLNKFRSSPSGSTKVIIHFTDGADDSIDQLESASSTLYTEGVNALIFVGLDRVSNFDKVMQLEFGRGFTYNRPLRVNLLDLDFELAEQLDNVAERTCCKVPCKCSGQRGDRGVPGPIGPKGATGDLGYGGYPGDEGGPGERGPPGVNGTQGFQGCPGHRGTKGSRGFPGEKGELGEMGLDGIDGEEGDKGLPGSSGEKGYTGRRGDKGAKGERGERGDRGLRGDPGDSGVDNTQRGSRGQKGEIGPMGESGPVGLEGQGGGVGRKGMTGRRGPIGVKASGTKGALGQPGPAGEQGMRGPQGPPGQLGTPGIRGEQGVPGPRAGGGPPGTPGERGRIGPLGRKGEPGNPGPKGPNGQQGPRGELGDDGRDGIGGPGPKGRKGERGFLGYPGPKGGPGDRGGAGGPGPKGNRGRRGNAGEPGIPGQKGEVGYPGPSGLKGEKGESRDVSVASFLSLVLKCPFVACPKECPVFPTELAFAIDTSSGVVREVFNRMKQTVLRVVNNLTIAESNCPRGARVALVTYNNEVTTEIRFSDSRKKSSLLQQIQNFQATLTTKPRSLETAMSFVARNTFKRARSGFLMRKVAVFFSNGDTRASPQLNDAVLKLYDAGVMPVFLTSRQDQVLSRALEINNTAVGHAFILPTSSSQLNDTIQRLLTCHICLDVCDPDPGCGFGSQRPVFRDRRAAPTDVDSDMAFIMDSSESTTPLQFNEMKKYISHLVSNLEISPEPKLSQHHARVAVLQQAPYEYITNSSFPPVKIELSLTDYESKEKINNYLHNQMSQLHGTRAIGSAIEHTMAHVFESAPNPRDLKVIVLMMTGKVNKQELEHLQKVVIDAKCKGYFFVVLSIGSKVNAKNIYSLASEPNDVFFKLISKPEELHEEPLLRFGRLLPSFIRSKFAFQLSPEIRKQCELLQSDQQAKSQNPRHTEHKAVPPLHRAQQVVVPVPTMPLHRAQQVLVPTPKMPLHRAQQVVVPVPKMPLHRAQQVLVPTPKMPLHRAQQVVVPMPKLPQQAAGEDKAVCERVSHCARCLSLICTAVCYGFSSSLRGLLPWEMSLRGQICVSSDFCLAAKAHEIQITDVTENSARLRWASPEAQSSYTFDITITLAHDHSLVQKQNLTGTEHIIQGLRSGQKYLVVITGYQKSQPRVTYAGTFSTSNTSSFPPETPAQPKVSLANMMLNAEPLEGPEDWPDPCLLDFDMGMQCKDYQIVWFFDYKTKICSQGWYGGCAGNANRFEAEAECISKC</sequence>
<evidence type="ECO:0000256" key="5">
    <source>
        <dbReference type="ARBA" id="ARBA00022729"/>
    </source>
</evidence>
<dbReference type="InterPro" id="IPR002223">
    <property type="entry name" value="Kunitz_BPTI"/>
</dbReference>
<feature type="domain" description="VWFA" evidence="18">
    <location>
        <begin position="1438"/>
        <end position="1611"/>
    </location>
</feature>
<keyword evidence="5 17" id="KW-0732">Signal</keyword>
<dbReference type="Gene3D" id="3.40.50.410">
    <property type="entry name" value="von Willebrand factor, type A domain"/>
    <property type="match status" value="11"/>
</dbReference>
<dbReference type="PANTHER" id="PTHR24020">
    <property type="entry name" value="COLLAGEN ALPHA"/>
    <property type="match status" value="1"/>
</dbReference>
<feature type="chain" id="PRO_5029592747" description="Collagen alpha-3(VI) chain" evidence="17">
    <location>
        <begin position="26"/>
        <end position="3176"/>
    </location>
</feature>
<feature type="domain" description="Fibronectin type-III" evidence="20">
    <location>
        <begin position="3002"/>
        <end position="3096"/>
    </location>
</feature>
<feature type="compositionally biased region" description="Gly residues" evidence="16">
    <location>
        <begin position="2324"/>
        <end position="2342"/>
    </location>
</feature>
<comment type="subcellular location">
    <subcellularLocation>
        <location evidence="1">Secreted</location>
        <location evidence="1">Extracellular space</location>
        <location evidence="1">Extracellular matrix</location>
    </subcellularLocation>
</comment>
<dbReference type="FunFam" id="3.40.50.410:FF:000016">
    <property type="entry name" value="Collagen type VI alpha 3 chain"/>
    <property type="match status" value="1"/>
</dbReference>
<dbReference type="PROSITE" id="PS50234">
    <property type="entry name" value="VWFA"/>
    <property type="match status" value="11"/>
</dbReference>
<dbReference type="FunFam" id="3.40.50.410:FF:000004">
    <property type="entry name" value="collagen alpha-6(VI) chain"/>
    <property type="match status" value="1"/>
</dbReference>
<evidence type="ECO:0000256" key="7">
    <source>
        <dbReference type="ARBA" id="ARBA00022889"/>
    </source>
</evidence>
<evidence type="ECO:0000259" key="20">
    <source>
        <dbReference type="PROSITE" id="PS50853"/>
    </source>
</evidence>
<keyword evidence="7" id="KW-0130">Cell adhesion</keyword>
<feature type="domain" description="VWFA" evidence="18">
    <location>
        <begin position="1032"/>
        <end position="1208"/>
    </location>
</feature>
<feature type="domain" description="VWFA" evidence="18">
    <location>
        <begin position="38"/>
        <end position="212"/>
    </location>
</feature>
<feature type="domain" description="VWFA" evidence="18">
    <location>
        <begin position="444"/>
        <end position="623"/>
    </location>
</feature>
<dbReference type="InterPro" id="IPR041900">
    <property type="entry name" value="vWA_collagen_alpha3-VI-like"/>
</dbReference>
<dbReference type="EMBL" id="VXBD01008076">
    <property type="protein sequence ID" value="NXN13229.1"/>
    <property type="molecule type" value="Genomic_DNA"/>
</dbReference>
<keyword evidence="3" id="KW-0272">Extracellular matrix</keyword>
<keyword evidence="8" id="KW-0722">Serine protease inhibitor</keyword>
<protein>
    <recommendedName>
        <fullName evidence="15">Collagen alpha-3(VI) chain</fullName>
    </recommendedName>
</protein>
<dbReference type="CDD" id="cd22635">
    <property type="entry name" value="Kunitz_papilin"/>
    <property type="match status" value="1"/>
</dbReference>
<gene>
    <name evidence="21" type="primary">Col6a3</name>
    <name evidence="21" type="ORF">INDMAC_R07852</name>
</gene>
<keyword evidence="6" id="KW-0677">Repeat</keyword>
<dbReference type="SUPFAM" id="SSF57362">
    <property type="entry name" value="BPTI-like"/>
    <property type="match status" value="1"/>
</dbReference>
<dbReference type="CDD" id="cd01481">
    <property type="entry name" value="vWA_collagen_alpha3-VI-like"/>
    <property type="match status" value="3"/>
</dbReference>
<evidence type="ECO:0000256" key="14">
    <source>
        <dbReference type="ARBA" id="ARBA00044000"/>
    </source>
</evidence>
<evidence type="ECO:0000256" key="10">
    <source>
        <dbReference type="ARBA" id="ARBA00023157"/>
    </source>
</evidence>
<dbReference type="GO" id="GO:0005589">
    <property type="term" value="C:collagen type VI trimer"/>
    <property type="evidence" value="ECO:0007669"/>
    <property type="project" value="UniProtKB-ARBA"/>
</dbReference>
<dbReference type="SUPFAM" id="SSF53300">
    <property type="entry name" value="vWA-like"/>
    <property type="match status" value="12"/>
</dbReference>
<feature type="non-terminal residue" evidence="21">
    <location>
        <position position="3176"/>
    </location>
</feature>
<feature type="compositionally biased region" description="Gly residues" evidence="16">
    <location>
        <begin position="2188"/>
        <end position="2200"/>
    </location>
</feature>
<proteinExistence type="inferred from homology"/>
<evidence type="ECO:0000256" key="3">
    <source>
        <dbReference type="ARBA" id="ARBA00022530"/>
    </source>
</evidence>
<dbReference type="InterPro" id="IPR002035">
    <property type="entry name" value="VWF_A"/>
</dbReference>
<evidence type="ECO:0000313" key="22">
    <source>
        <dbReference type="Proteomes" id="UP000557230"/>
    </source>
</evidence>
<comment type="caution">
    <text evidence="21">The sequence shown here is derived from an EMBL/GenBank/DDBJ whole genome shotgun (WGS) entry which is preliminary data.</text>
</comment>
<name>A0A7L1GJE1_9PICI</name>
<evidence type="ECO:0000313" key="21">
    <source>
        <dbReference type="EMBL" id="NXN13229.1"/>
    </source>
</evidence>
<dbReference type="Gene3D" id="4.10.410.10">
    <property type="entry name" value="Pancreatic trypsin inhibitor Kunitz domain"/>
    <property type="match status" value="1"/>
</dbReference>
<evidence type="ECO:0000259" key="19">
    <source>
        <dbReference type="PROSITE" id="PS50279"/>
    </source>
</evidence>
<keyword evidence="9" id="KW-0176">Collagen</keyword>
<dbReference type="SMART" id="SM00327">
    <property type="entry name" value="VWA"/>
    <property type="match status" value="12"/>
</dbReference>
<dbReference type="FunFam" id="3.40.50.410:FF:000037">
    <property type="entry name" value="Collagen type VI alpha 3 chain"/>
    <property type="match status" value="1"/>
</dbReference>
<dbReference type="PROSITE" id="PS50279">
    <property type="entry name" value="BPTI_KUNITZ_2"/>
    <property type="match status" value="1"/>
</dbReference>
<dbReference type="Pfam" id="PF01391">
    <property type="entry name" value="Collagen"/>
    <property type="match status" value="1"/>
</dbReference>
<evidence type="ECO:0000256" key="13">
    <source>
        <dbReference type="ARBA" id="ARBA00043858"/>
    </source>
</evidence>
<feature type="compositionally biased region" description="Low complexity" evidence="16">
    <location>
        <begin position="2227"/>
        <end position="2243"/>
    </location>
</feature>
<dbReference type="FunFam" id="3.40.50.410:FF:000035">
    <property type="entry name" value="collagen alpha-3(VI) chain isoform X3"/>
    <property type="match status" value="1"/>
</dbReference>
<keyword evidence="11" id="KW-0325">Glycoprotein</keyword>
<dbReference type="SUPFAM" id="SSF49265">
    <property type="entry name" value="Fibronectin type III"/>
    <property type="match status" value="1"/>
</dbReference>
<dbReference type="Gene3D" id="2.60.40.10">
    <property type="entry name" value="Immunoglobulins"/>
    <property type="match status" value="1"/>
</dbReference>
<feature type="signal peptide" evidence="17">
    <location>
        <begin position="1"/>
        <end position="25"/>
    </location>
</feature>
<comment type="similarity">
    <text evidence="14">Belongs to the type VI collagen family.</text>
</comment>
<evidence type="ECO:0000256" key="6">
    <source>
        <dbReference type="ARBA" id="ARBA00022737"/>
    </source>
</evidence>
<feature type="domain" description="VWFA" evidence="18">
    <location>
        <begin position="1236"/>
        <end position="1407"/>
    </location>
</feature>
<dbReference type="CDD" id="cd01450">
    <property type="entry name" value="vWFA_subfamily_ECM"/>
    <property type="match status" value="2"/>
</dbReference>
<evidence type="ECO:0000256" key="9">
    <source>
        <dbReference type="ARBA" id="ARBA00023119"/>
    </source>
</evidence>
<keyword evidence="2" id="KW-0964">Secreted</keyword>
<feature type="domain" description="VWFA" evidence="18">
    <location>
        <begin position="2625"/>
        <end position="2821"/>
    </location>
</feature>
<dbReference type="FunFam" id="4.10.410.10:FF:000020">
    <property type="entry name" value="Collagen, type VI, alpha 3"/>
    <property type="match status" value="1"/>
</dbReference>
<feature type="domain" description="VWFA" evidence="18">
    <location>
        <begin position="1638"/>
        <end position="1811"/>
    </location>
</feature>
<dbReference type="InterPro" id="IPR003961">
    <property type="entry name" value="FN3_dom"/>
</dbReference>
<dbReference type="FunFam" id="3.40.50.410:FF:000021">
    <property type="entry name" value="Collagen, type VI, alpha 3"/>
    <property type="match status" value="1"/>
</dbReference>
<dbReference type="PANTHER" id="PTHR24020:SF13">
    <property type="entry name" value="COLLAGEN ALPHA-3(VI) CHAIN"/>
    <property type="match status" value="1"/>
</dbReference>
<keyword evidence="4" id="KW-0646">Protease inhibitor</keyword>
<dbReference type="OrthoDB" id="6132182at2759"/>
<feature type="domain" description="VWFA" evidence="18">
    <location>
        <begin position="241"/>
        <end position="418"/>
    </location>
</feature>
<evidence type="ECO:0000256" key="11">
    <source>
        <dbReference type="ARBA" id="ARBA00023180"/>
    </source>
</evidence>
<organism evidence="21 22">
    <name type="scientific">Indicator maculatus</name>
    <name type="common">spotted honeyguide</name>
    <dbReference type="NCBI Taxonomy" id="545262"/>
    <lineage>
        <taxon>Eukaryota</taxon>
        <taxon>Metazoa</taxon>
        <taxon>Chordata</taxon>
        <taxon>Craniata</taxon>
        <taxon>Vertebrata</taxon>
        <taxon>Euteleostomi</taxon>
        <taxon>Archelosauria</taxon>
        <taxon>Archosauria</taxon>
        <taxon>Dinosauria</taxon>
        <taxon>Saurischia</taxon>
        <taxon>Theropoda</taxon>
        <taxon>Coelurosauria</taxon>
        <taxon>Aves</taxon>
        <taxon>Neognathae</taxon>
        <taxon>Neoaves</taxon>
        <taxon>Telluraves</taxon>
        <taxon>Coraciimorphae</taxon>
        <taxon>Piciformes</taxon>
        <taxon>Indicatoridae</taxon>
        <taxon>Indicator</taxon>
    </lineage>
</organism>
<evidence type="ECO:0000256" key="2">
    <source>
        <dbReference type="ARBA" id="ARBA00022525"/>
    </source>
</evidence>
<dbReference type="Pfam" id="PF00014">
    <property type="entry name" value="Kunitz_BPTI"/>
    <property type="match status" value="1"/>
</dbReference>
<evidence type="ECO:0000256" key="1">
    <source>
        <dbReference type="ARBA" id="ARBA00004498"/>
    </source>
</evidence>
<dbReference type="InterPro" id="IPR036116">
    <property type="entry name" value="FN3_sf"/>
</dbReference>
<evidence type="ECO:0000256" key="8">
    <source>
        <dbReference type="ARBA" id="ARBA00022900"/>
    </source>
</evidence>
<feature type="domain" description="VWFA" evidence="18">
    <location>
        <begin position="840"/>
        <end position="1012"/>
    </location>
</feature>
<dbReference type="SMART" id="SM00131">
    <property type="entry name" value="KU"/>
    <property type="match status" value="1"/>
</dbReference>
<accession>A0A7L1GJE1</accession>